<name>A0AA40T2W3_9NOST</name>
<organism evidence="1 2">
    <name type="scientific">Komarekiella delphini-convector SJRDD-AB1</name>
    <dbReference type="NCBI Taxonomy" id="2593771"/>
    <lineage>
        <taxon>Bacteria</taxon>
        <taxon>Bacillati</taxon>
        <taxon>Cyanobacteriota</taxon>
        <taxon>Cyanophyceae</taxon>
        <taxon>Nostocales</taxon>
        <taxon>Nostocaceae</taxon>
        <taxon>Komarekiella</taxon>
        <taxon>Komarekiella delphini-convector</taxon>
    </lineage>
</organism>
<dbReference type="RefSeq" id="WP_191760837.1">
    <property type="nucleotide sequence ID" value="NZ_VJXY01000044.1"/>
</dbReference>
<evidence type="ECO:0000313" key="2">
    <source>
        <dbReference type="Proteomes" id="UP001165986"/>
    </source>
</evidence>
<gene>
    <name evidence="1" type="ORF">FNW02_28440</name>
</gene>
<reference evidence="1" key="1">
    <citation type="submission" date="2019-07" db="EMBL/GenBank/DDBJ databases">
        <title>Toxilogical consequences of a new and cryptic species of cyanobacteria (Komarekiella delphini-convector) recovered from the epidermis of a bottlenose dolphin and 1500 ft. in the air.</title>
        <authorList>
            <person name="Brown A.O."/>
            <person name="Dvorak P."/>
            <person name="Villanueva C.D."/>
            <person name="Foss A.J."/>
            <person name="Garvey A.D."/>
            <person name="Gibson Q.A."/>
            <person name="Johansen J.R."/>
            <person name="Casamatta D.A."/>
        </authorList>
    </citation>
    <scope>NUCLEOTIDE SEQUENCE</scope>
    <source>
        <strain evidence="1">SJRDD-AB1</strain>
    </source>
</reference>
<comment type="caution">
    <text evidence="1">The sequence shown here is derived from an EMBL/GenBank/DDBJ whole genome shotgun (WGS) entry which is preliminary data.</text>
</comment>
<proteinExistence type="predicted"/>
<sequence length="219" mass="24271">MQKFLGLTIGLSAVICVPTVAFSLPLSENQTLNNLAEKARLEVSKTTGISTDHLSIANTATLANTGITRFKLRDIQGNMYDVSLDSAGNQISRETLEQAIQAINNKSFIGKLEAELANRIAQGSNSPIRVVFSLRAKTVRPYGQPNRAEYQNYLNTLRSQYAVIQQPLVNQLQESNQQVIYQSLYTPMVVAEVTPSLIQAIATRSDVERIYLERRGSPR</sequence>
<dbReference type="Proteomes" id="UP001165986">
    <property type="component" value="Unassembled WGS sequence"/>
</dbReference>
<accession>A0AA40T2W3</accession>
<dbReference type="AlphaFoldDB" id="A0AA40T2W3"/>
<dbReference type="EMBL" id="VJXY01000044">
    <property type="protein sequence ID" value="MBD6619644.1"/>
    <property type="molecule type" value="Genomic_DNA"/>
</dbReference>
<protein>
    <submittedName>
        <fullName evidence="1">Uncharacterized protein</fullName>
    </submittedName>
</protein>
<evidence type="ECO:0000313" key="1">
    <source>
        <dbReference type="EMBL" id="MBD6619644.1"/>
    </source>
</evidence>
<keyword evidence="2" id="KW-1185">Reference proteome</keyword>